<reference evidence="3 4" key="1">
    <citation type="submission" date="2024-03" db="EMBL/GenBank/DDBJ databases">
        <title>Complete genome of BD2.</title>
        <authorList>
            <person name="Cao G."/>
        </authorList>
    </citation>
    <scope>NUCLEOTIDE SEQUENCE [LARGE SCALE GENOMIC DNA]</scope>
    <source>
        <strain evidence="3 4">BD2</strain>
    </source>
</reference>
<organism evidence="3 4">
    <name type="scientific">Ectopseudomonas mendocina</name>
    <name type="common">Pseudomonas mendocina</name>
    <dbReference type="NCBI Taxonomy" id="300"/>
    <lineage>
        <taxon>Bacteria</taxon>
        <taxon>Pseudomonadati</taxon>
        <taxon>Pseudomonadota</taxon>
        <taxon>Gammaproteobacteria</taxon>
        <taxon>Pseudomonadales</taxon>
        <taxon>Pseudomonadaceae</taxon>
        <taxon>Ectopseudomonas</taxon>
    </lineage>
</organism>
<dbReference type="Gene3D" id="3.40.50.300">
    <property type="entry name" value="P-loop containing nucleotide triphosphate hydrolases"/>
    <property type="match status" value="1"/>
</dbReference>
<evidence type="ECO:0000259" key="2">
    <source>
        <dbReference type="Pfam" id="PF13476"/>
    </source>
</evidence>
<dbReference type="EMBL" id="CP148074">
    <property type="protein sequence ID" value="WXL27726.1"/>
    <property type="molecule type" value="Genomic_DNA"/>
</dbReference>
<protein>
    <submittedName>
        <fullName evidence="3">AAA family ATPase</fullName>
    </submittedName>
</protein>
<name>A0ABZ2RSP4_ECTME</name>
<dbReference type="PANTHER" id="PTHR32114:SF2">
    <property type="entry name" value="ABC TRANSPORTER ABCH.3"/>
    <property type="match status" value="1"/>
</dbReference>
<proteinExistence type="predicted"/>
<dbReference type="Pfam" id="PF13476">
    <property type="entry name" value="AAA_23"/>
    <property type="match status" value="1"/>
</dbReference>
<evidence type="ECO:0000313" key="4">
    <source>
        <dbReference type="Proteomes" id="UP001476583"/>
    </source>
</evidence>
<feature type="coiled-coil region" evidence="1">
    <location>
        <begin position="381"/>
        <end position="412"/>
    </location>
</feature>
<dbReference type="InterPro" id="IPR027417">
    <property type="entry name" value="P-loop_NTPase"/>
</dbReference>
<evidence type="ECO:0000313" key="3">
    <source>
        <dbReference type="EMBL" id="WXL27726.1"/>
    </source>
</evidence>
<dbReference type="PANTHER" id="PTHR32114">
    <property type="entry name" value="ABC TRANSPORTER ABCH.3"/>
    <property type="match status" value="1"/>
</dbReference>
<sequence length="586" mass="63727">MRISSITISNFQGLRHAALVVSEPVLLVSGNNGAGKSSLMDAISMALTGEPRRVSKKKDLPQLITEGQKKSESHITWIDPNGDEQASWAMLPKGNTAPLIDTPYLPFVLDASKFAALDGKDRRKLLFDLTGSSASPNEAAKRLLARGADATLVEKIKPMLRAGFPAAAEQAKEYAAEARGAWKAITGEAYGSEKAEDWEPEAIQISGIDQAQVDQAFEQLNVINQDMAEAQQTLGGHLANAASAVQRQQRIDQLRTLVDQMPRRKIKLAEDEKHRNEWDAKLAGARRAAETSPLLTPLECPHCKGSLELHRAATDEHFSLRAYVESEKVADPEAAKRVAEYNGYLESALRAVQNSRRDLDECTSAADQLAVLEQESATAPTAEAIANAEQMINELRQERDKLSAKHQALQDAMALNIGRETMIAKATSHHEQVKAWVKIAEGLAPDGIPGDILKSALEPVNTMLSTISDMAKWAQVHIRDDIEITYGGRLYGLLSESEKWRCDALLAVTIARQSGLGIVTLDRFDVLQPSARPQILTLLRNLTQAGEMDTAILTGTMKEALPKVPSGIQQVWIEGGQIAAPISAAA</sequence>
<dbReference type="InterPro" id="IPR038729">
    <property type="entry name" value="Rad50/SbcC_AAA"/>
</dbReference>
<accession>A0ABZ2RSP4</accession>
<gene>
    <name evidence="3" type="ORF">WG219_09865</name>
</gene>
<evidence type="ECO:0000256" key="1">
    <source>
        <dbReference type="SAM" id="Coils"/>
    </source>
</evidence>
<feature type="domain" description="Rad50/SbcC-type AAA" evidence="2">
    <location>
        <begin position="5"/>
        <end position="76"/>
    </location>
</feature>
<keyword evidence="4" id="KW-1185">Reference proteome</keyword>
<dbReference type="Proteomes" id="UP001476583">
    <property type="component" value="Chromosome"/>
</dbReference>
<dbReference type="SUPFAM" id="SSF52540">
    <property type="entry name" value="P-loop containing nucleoside triphosphate hydrolases"/>
    <property type="match status" value="1"/>
</dbReference>
<keyword evidence="1" id="KW-0175">Coiled coil</keyword>